<dbReference type="HAMAP" id="MF_01201">
    <property type="entry name" value="Ala_racemase"/>
    <property type="match status" value="1"/>
</dbReference>
<keyword evidence="7" id="KW-1185">Reference proteome</keyword>
<evidence type="ECO:0000256" key="1">
    <source>
        <dbReference type="ARBA" id="ARBA00001933"/>
    </source>
</evidence>
<dbReference type="CDD" id="cd06827">
    <property type="entry name" value="PLPDE_III_AR_proteobact"/>
    <property type="match status" value="1"/>
</dbReference>
<dbReference type="Pfam" id="PF01168">
    <property type="entry name" value="Ala_racemase_N"/>
    <property type="match status" value="1"/>
</dbReference>
<evidence type="ECO:0000313" key="6">
    <source>
        <dbReference type="EMBL" id="CAG9932176.1"/>
    </source>
</evidence>
<dbReference type="InterPro" id="IPR020622">
    <property type="entry name" value="Ala_racemase_pyridoxalP-BS"/>
</dbReference>
<evidence type="ECO:0000313" key="7">
    <source>
        <dbReference type="Proteomes" id="UP000839052"/>
    </source>
</evidence>
<feature type="active site" description="Proton acceptor; specific for L-alanine" evidence="4">
    <location>
        <position position="251"/>
    </location>
</feature>
<feature type="modified residue" description="N6-(pyridoxal phosphate)lysine" evidence="4">
    <location>
        <position position="34"/>
    </location>
</feature>
<comment type="cofactor">
    <cofactor evidence="1 4">
        <name>pyridoxal 5'-phosphate</name>
        <dbReference type="ChEBI" id="CHEBI:597326"/>
    </cofactor>
</comment>
<sequence>MPRPIQAHIDLSALECNLQVVRRASSARIMAVIKANAYGHGLLRAAEALNEAEGFALLDIRDAICLRDAGFSQTILLLEGFFTPDDLPLVAEYDLACVIHTQQQIDMLEAYPKRRSLEAWLKVSSGMNRLGFAPDKFSAALQILKKHPAVRDITLMTHFAHADESTGVAAQLNMFNELAAPYRMARSLANSAALLRYPATHADWVRPGIMLYGASPFVENSSQQLGLRPVMTLQSRIIAVQELSPGEGIGYGGLFRAESPMRVGVVACGYADGYPRHAPTGTPVLVEGQRTRTLGRISMDMLTVDLSALPAADVGSSVTLWGEGLPVEQVAHAAGTISYELLCALTERVPIVTV</sequence>
<name>A0ABM8YXC0_9PROT</name>
<evidence type="ECO:0000256" key="4">
    <source>
        <dbReference type="HAMAP-Rule" id="MF_01201"/>
    </source>
</evidence>
<dbReference type="InterPro" id="IPR011079">
    <property type="entry name" value="Ala_racemase_C"/>
</dbReference>
<dbReference type="EC" id="5.1.1.1" evidence="4"/>
<dbReference type="PROSITE" id="PS00395">
    <property type="entry name" value="ALANINE_RACEMASE"/>
    <property type="match status" value="1"/>
</dbReference>
<comment type="pathway">
    <text evidence="4">Amino-acid biosynthesis; D-alanine biosynthesis; D-alanine from L-alanine: step 1/1.</text>
</comment>
<dbReference type="PRINTS" id="PR00992">
    <property type="entry name" value="ALARACEMASE"/>
</dbReference>
<dbReference type="PANTHER" id="PTHR30511">
    <property type="entry name" value="ALANINE RACEMASE"/>
    <property type="match status" value="1"/>
</dbReference>
<dbReference type="EMBL" id="OU912926">
    <property type="protein sequence ID" value="CAG9932176.1"/>
    <property type="molecule type" value="Genomic_DNA"/>
</dbReference>
<keyword evidence="2 4" id="KW-0663">Pyridoxal phosphate</keyword>
<dbReference type="GO" id="GO:0008784">
    <property type="term" value="F:alanine racemase activity"/>
    <property type="evidence" value="ECO:0007669"/>
    <property type="project" value="UniProtKB-EC"/>
</dbReference>
<evidence type="ECO:0000256" key="3">
    <source>
        <dbReference type="ARBA" id="ARBA00023235"/>
    </source>
</evidence>
<feature type="binding site" evidence="4">
    <location>
        <position position="299"/>
    </location>
    <ligand>
        <name>substrate</name>
    </ligand>
</feature>
<dbReference type="InterPro" id="IPR029066">
    <property type="entry name" value="PLP-binding_barrel"/>
</dbReference>
<feature type="binding site" evidence="4">
    <location>
        <position position="129"/>
    </location>
    <ligand>
        <name>substrate</name>
    </ligand>
</feature>
<dbReference type="Proteomes" id="UP000839052">
    <property type="component" value="Chromosome"/>
</dbReference>
<dbReference type="RefSeq" id="WP_239796148.1">
    <property type="nucleotide sequence ID" value="NZ_OU912926.1"/>
</dbReference>
<keyword evidence="3 4" id="KW-0413">Isomerase</keyword>
<dbReference type="SUPFAM" id="SSF50621">
    <property type="entry name" value="Alanine racemase C-terminal domain-like"/>
    <property type="match status" value="1"/>
</dbReference>
<organism evidence="6 7">
    <name type="scientific">Candidatus Nitrotoga arctica</name>
    <dbReference type="NCBI Taxonomy" id="453162"/>
    <lineage>
        <taxon>Bacteria</taxon>
        <taxon>Pseudomonadati</taxon>
        <taxon>Pseudomonadota</taxon>
        <taxon>Betaproteobacteria</taxon>
        <taxon>Nitrosomonadales</taxon>
        <taxon>Gallionellaceae</taxon>
        <taxon>Candidatus Nitrotoga</taxon>
    </lineage>
</organism>
<dbReference type="InterPro" id="IPR000821">
    <property type="entry name" value="Ala_racemase"/>
</dbReference>
<dbReference type="SMART" id="SM01005">
    <property type="entry name" value="Ala_racemase_C"/>
    <property type="match status" value="1"/>
</dbReference>
<dbReference type="PANTHER" id="PTHR30511:SF0">
    <property type="entry name" value="ALANINE RACEMASE, CATABOLIC-RELATED"/>
    <property type="match status" value="1"/>
</dbReference>
<dbReference type="SUPFAM" id="SSF51419">
    <property type="entry name" value="PLP-binding barrel"/>
    <property type="match status" value="1"/>
</dbReference>
<reference evidence="6 7" key="1">
    <citation type="submission" date="2021-10" db="EMBL/GenBank/DDBJ databases">
        <authorList>
            <person name="Koch H."/>
        </authorList>
    </citation>
    <scope>NUCLEOTIDE SEQUENCE [LARGE SCALE GENOMIC DNA]</scope>
    <source>
        <strain evidence="6">6680</strain>
    </source>
</reference>
<accession>A0ABM8YXC0</accession>
<dbReference type="Gene3D" id="2.40.37.10">
    <property type="entry name" value="Lyase, Ornithine Decarboxylase, Chain A, domain 1"/>
    <property type="match status" value="1"/>
</dbReference>
<dbReference type="Pfam" id="PF00842">
    <property type="entry name" value="Ala_racemase_C"/>
    <property type="match status" value="1"/>
</dbReference>
<protein>
    <recommendedName>
        <fullName evidence="4">Alanine racemase</fullName>
        <ecNumber evidence="4">5.1.1.1</ecNumber>
    </recommendedName>
</protein>
<dbReference type="Gene3D" id="3.20.20.10">
    <property type="entry name" value="Alanine racemase"/>
    <property type="match status" value="1"/>
</dbReference>
<dbReference type="InterPro" id="IPR001608">
    <property type="entry name" value="Ala_racemase_N"/>
</dbReference>
<evidence type="ECO:0000259" key="5">
    <source>
        <dbReference type="SMART" id="SM01005"/>
    </source>
</evidence>
<feature type="domain" description="Alanine racemase C-terminal" evidence="5">
    <location>
        <begin position="230"/>
        <end position="354"/>
    </location>
</feature>
<dbReference type="InterPro" id="IPR009006">
    <property type="entry name" value="Ala_racemase/Decarboxylase_C"/>
</dbReference>
<comment type="function">
    <text evidence="4">Catalyzes the interconversion of L-alanine and D-alanine. May also act on other amino acids.</text>
</comment>
<comment type="similarity">
    <text evidence="4">Belongs to the alanine racemase family.</text>
</comment>
<gene>
    <name evidence="6" type="primary">dadX</name>
    <name evidence="6" type="ORF">NTG6680_0923</name>
</gene>
<proteinExistence type="inferred from homology"/>
<comment type="catalytic activity">
    <reaction evidence="4">
        <text>L-alanine = D-alanine</text>
        <dbReference type="Rhea" id="RHEA:20249"/>
        <dbReference type="ChEBI" id="CHEBI:57416"/>
        <dbReference type="ChEBI" id="CHEBI:57972"/>
        <dbReference type="EC" id="5.1.1.1"/>
    </reaction>
</comment>
<evidence type="ECO:0000256" key="2">
    <source>
        <dbReference type="ARBA" id="ARBA00022898"/>
    </source>
</evidence>
<feature type="active site" description="Proton acceptor; specific for D-alanine" evidence="4">
    <location>
        <position position="34"/>
    </location>
</feature>
<dbReference type="NCBIfam" id="TIGR00492">
    <property type="entry name" value="alr"/>
    <property type="match status" value="1"/>
</dbReference>